<gene>
    <name evidence="2" type="ORF">BT63DRAFT_430466</name>
</gene>
<keyword evidence="1" id="KW-0479">Metal-binding</keyword>
<dbReference type="Pfam" id="PF03747">
    <property type="entry name" value="ADP_ribosyl_GH"/>
    <property type="match status" value="1"/>
</dbReference>
<dbReference type="GO" id="GO:0046872">
    <property type="term" value="F:metal ion binding"/>
    <property type="evidence" value="ECO:0007669"/>
    <property type="project" value="UniProtKB-KW"/>
</dbReference>
<feature type="binding site" evidence="1">
    <location>
        <position position="7"/>
    </location>
    <ligand>
        <name>Mg(2+)</name>
        <dbReference type="ChEBI" id="CHEBI:18420"/>
        <label>1</label>
    </ligand>
</feature>
<dbReference type="PANTHER" id="PTHR16222:SF28">
    <property type="entry name" value="ADP-RIBOSYLGLYCOHYDROLASE"/>
    <property type="match status" value="1"/>
</dbReference>
<dbReference type="EMBL" id="MU004246">
    <property type="protein sequence ID" value="KAF2663279.1"/>
    <property type="molecule type" value="Genomic_DNA"/>
</dbReference>
<evidence type="ECO:0008006" key="4">
    <source>
        <dbReference type="Google" id="ProtNLM"/>
    </source>
</evidence>
<dbReference type="InterPro" id="IPR036705">
    <property type="entry name" value="Ribosyl_crysJ1_sf"/>
</dbReference>
<keyword evidence="3" id="KW-1185">Reference proteome</keyword>
<sequence length="98" mass="10682">MEGGDADTNCCFAGALLGAFYGFKDLPPNWKDGLLHRVWLVNKAVGLCQLVGLAPYTTFDPKDHLDAAVDGGRGSLSKEQLDARNKKFRAEVKEKLNS</sequence>
<name>A0A6A6TT88_9PEZI</name>
<dbReference type="SUPFAM" id="SSF101478">
    <property type="entry name" value="ADP-ribosylglycohydrolase"/>
    <property type="match status" value="1"/>
</dbReference>
<accession>A0A6A6TT88</accession>
<evidence type="ECO:0000313" key="2">
    <source>
        <dbReference type="EMBL" id="KAF2663279.1"/>
    </source>
</evidence>
<organism evidence="2 3">
    <name type="scientific">Microthyrium microscopicum</name>
    <dbReference type="NCBI Taxonomy" id="703497"/>
    <lineage>
        <taxon>Eukaryota</taxon>
        <taxon>Fungi</taxon>
        <taxon>Dikarya</taxon>
        <taxon>Ascomycota</taxon>
        <taxon>Pezizomycotina</taxon>
        <taxon>Dothideomycetes</taxon>
        <taxon>Dothideomycetes incertae sedis</taxon>
        <taxon>Microthyriales</taxon>
        <taxon>Microthyriaceae</taxon>
        <taxon>Microthyrium</taxon>
    </lineage>
</organism>
<dbReference type="Proteomes" id="UP000799302">
    <property type="component" value="Unassembled WGS sequence"/>
</dbReference>
<feature type="binding site" evidence="1">
    <location>
        <position position="5"/>
    </location>
    <ligand>
        <name>Mg(2+)</name>
        <dbReference type="ChEBI" id="CHEBI:18420"/>
        <label>1</label>
    </ligand>
</feature>
<dbReference type="AlphaFoldDB" id="A0A6A6TT88"/>
<feature type="binding site" evidence="1">
    <location>
        <position position="8"/>
    </location>
    <ligand>
        <name>Mg(2+)</name>
        <dbReference type="ChEBI" id="CHEBI:18420"/>
        <label>1</label>
    </ligand>
</feature>
<dbReference type="Gene3D" id="1.10.4080.10">
    <property type="entry name" value="ADP-ribosylation/Crystallin J1"/>
    <property type="match status" value="1"/>
</dbReference>
<dbReference type="InterPro" id="IPR005502">
    <property type="entry name" value="Ribosyl_crysJ1"/>
</dbReference>
<reference evidence="2" key="1">
    <citation type="journal article" date="2020" name="Stud. Mycol.">
        <title>101 Dothideomycetes genomes: a test case for predicting lifestyles and emergence of pathogens.</title>
        <authorList>
            <person name="Haridas S."/>
            <person name="Albert R."/>
            <person name="Binder M."/>
            <person name="Bloem J."/>
            <person name="Labutti K."/>
            <person name="Salamov A."/>
            <person name="Andreopoulos B."/>
            <person name="Baker S."/>
            <person name="Barry K."/>
            <person name="Bills G."/>
            <person name="Bluhm B."/>
            <person name="Cannon C."/>
            <person name="Castanera R."/>
            <person name="Culley D."/>
            <person name="Daum C."/>
            <person name="Ezra D."/>
            <person name="Gonzalez J."/>
            <person name="Henrissat B."/>
            <person name="Kuo A."/>
            <person name="Liang C."/>
            <person name="Lipzen A."/>
            <person name="Lutzoni F."/>
            <person name="Magnuson J."/>
            <person name="Mondo S."/>
            <person name="Nolan M."/>
            <person name="Ohm R."/>
            <person name="Pangilinan J."/>
            <person name="Park H.-J."/>
            <person name="Ramirez L."/>
            <person name="Alfaro M."/>
            <person name="Sun H."/>
            <person name="Tritt A."/>
            <person name="Yoshinaga Y."/>
            <person name="Zwiers L.-H."/>
            <person name="Turgeon B."/>
            <person name="Goodwin S."/>
            <person name="Spatafora J."/>
            <person name="Crous P."/>
            <person name="Grigoriev I."/>
        </authorList>
    </citation>
    <scope>NUCLEOTIDE SEQUENCE</scope>
    <source>
        <strain evidence="2">CBS 115976</strain>
    </source>
</reference>
<protein>
    <recommendedName>
        <fullName evidence="4">ADP-ribosylglycohydrolase</fullName>
    </recommendedName>
</protein>
<dbReference type="InterPro" id="IPR050792">
    <property type="entry name" value="ADP-ribosylglycohydrolase"/>
</dbReference>
<keyword evidence="1" id="KW-0460">Magnesium</keyword>
<dbReference type="PANTHER" id="PTHR16222">
    <property type="entry name" value="ADP-RIBOSYLGLYCOHYDROLASE"/>
    <property type="match status" value="1"/>
</dbReference>
<comment type="cofactor">
    <cofactor evidence="1">
        <name>Mg(2+)</name>
        <dbReference type="ChEBI" id="CHEBI:18420"/>
    </cofactor>
    <text evidence="1">Binds 2 magnesium ions per subunit.</text>
</comment>
<evidence type="ECO:0000256" key="1">
    <source>
        <dbReference type="PIRSR" id="PIRSR605502-1"/>
    </source>
</evidence>
<evidence type="ECO:0000313" key="3">
    <source>
        <dbReference type="Proteomes" id="UP000799302"/>
    </source>
</evidence>
<dbReference type="OrthoDB" id="2021138at2759"/>
<proteinExistence type="predicted"/>